<dbReference type="PANTHER" id="PTHR36174:SF1">
    <property type="entry name" value="LIPID II:GLYCINE GLYCYLTRANSFERASE"/>
    <property type="match status" value="1"/>
</dbReference>
<dbReference type="EMBL" id="JAEDAM010000002">
    <property type="protein sequence ID" value="MBS8121512.1"/>
    <property type="molecule type" value="Genomic_DNA"/>
</dbReference>
<evidence type="ECO:0000259" key="7">
    <source>
        <dbReference type="Pfam" id="PF13480"/>
    </source>
</evidence>
<keyword evidence="3" id="KW-0133">Cell shape</keyword>
<proteinExistence type="inferred from homology"/>
<dbReference type="SUPFAM" id="SSF55729">
    <property type="entry name" value="Acyl-CoA N-acyltransferases (Nat)"/>
    <property type="match status" value="1"/>
</dbReference>
<evidence type="ECO:0000256" key="2">
    <source>
        <dbReference type="ARBA" id="ARBA00022679"/>
    </source>
</evidence>
<dbReference type="Pfam" id="PF13480">
    <property type="entry name" value="Acetyltransf_6"/>
    <property type="match status" value="1"/>
</dbReference>
<keyword evidence="9" id="KW-1185">Reference proteome</keyword>
<name>A0ABS5QK92_9BACT</name>
<evidence type="ECO:0000256" key="6">
    <source>
        <dbReference type="ARBA" id="ARBA00023316"/>
    </source>
</evidence>
<protein>
    <submittedName>
        <fullName evidence="8">Lipid II:glycine glycyltransferase (Peptidoglycan interpeptide bridge formation enzyme)</fullName>
    </submittedName>
</protein>
<evidence type="ECO:0000256" key="1">
    <source>
        <dbReference type="ARBA" id="ARBA00009943"/>
    </source>
</evidence>
<evidence type="ECO:0000256" key="5">
    <source>
        <dbReference type="ARBA" id="ARBA00023315"/>
    </source>
</evidence>
<dbReference type="InterPro" id="IPR003447">
    <property type="entry name" value="FEMABX"/>
</dbReference>
<evidence type="ECO:0000313" key="8">
    <source>
        <dbReference type="EMBL" id="MBS8121512.1"/>
    </source>
</evidence>
<gene>
    <name evidence="8" type="ORF">VAMP_5n75</name>
</gene>
<evidence type="ECO:0000256" key="3">
    <source>
        <dbReference type="ARBA" id="ARBA00022960"/>
    </source>
</evidence>
<keyword evidence="5" id="KW-0012">Acyltransferase</keyword>
<keyword evidence="4" id="KW-0573">Peptidoglycan synthesis</keyword>
<feature type="domain" description="BioF2-like acetyltransferase" evidence="7">
    <location>
        <begin position="98"/>
        <end position="225"/>
    </location>
</feature>
<dbReference type="PANTHER" id="PTHR36174">
    <property type="entry name" value="LIPID II:GLYCINE GLYCYLTRANSFERASE"/>
    <property type="match status" value="1"/>
</dbReference>
<evidence type="ECO:0000313" key="9">
    <source>
        <dbReference type="Proteomes" id="UP000680365"/>
    </source>
</evidence>
<dbReference type="InterPro" id="IPR050644">
    <property type="entry name" value="PG_Glycine_Bridge_Synth"/>
</dbReference>
<accession>A0ABS5QK92</accession>
<comment type="caution">
    <text evidence="8">The sequence shown here is derived from an EMBL/GenBank/DDBJ whole genome shotgun (WGS) entry which is preliminary data.</text>
</comment>
<dbReference type="InterPro" id="IPR038740">
    <property type="entry name" value="BioF2-like_GNAT_dom"/>
</dbReference>
<dbReference type="InterPro" id="IPR016181">
    <property type="entry name" value="Acyl_CoA_acyltransferase"/>
</dbReference>
<evidence type="ECO:0000256" key="4">
    <source>
        <dbReference type="ARBA" id="ARBA00022984"/>
    </source>
</evidence>
<dbReference type="Gene3D" id="3.40.630.30">
    <property type="match status" value="1"/>
</dbReference>
<reference evidence="8 9" key="1">
    <citation type="journal article" date="2021" name="Nat. Commun.">
        <title>Reductive evolution and unique predatory mode in the CPR bacterium Vampirococcus lugosii.</title>
        <authorList>
            <person name="Moreira D."/>
            <person name="Zivanovic Y."/>
            <person name="Lopez-Archilla A.I."/>
            <person name="Iniesto M."/>
            <person name="Lopez-Garcia P."/>
        </authorList>
    </citation>
    <scope>NUCLEOTIDE SEQUENCE [LARGE SCALE GENOMIC DNA]</scope>
    <source>
        <strain evidence="8">Chiprana</strain>
    </source>
</reference>
<dbReference type="Proteomes" id="UP000680365">
    <property type="component" value="Unassembled WGS sequence"/>
</dbReference>
<keyword evidence="2" id="KW-0808">Transferase</keyword>
<organism evidence="8 9">
    <name type="scientific">Candidatus Vampirococcus lugosii</name>
    <dbReference type="NCBI Taxonomy" id="2789015"/>
    <lineage>
        <taxon>Bacteria</taxon>
        <taxon>Candidatus Absconditibacteriota</taxon>
        <taxon>Vampirococcus</taxon>
    </lineage>
</organism>
<dbReference type="RefSeq" id="WP_213348051.1">
    <property type="nucleotide sequence ID" value="NZ_JAEDAM010000002.1"/>
</dbReference>
<comment type="similarity">
    <text evidence="1">Belongs to the FemABX family.</text>
</comment>
<sequence length="273" mass="31519">MENIEEFKKNINIIKRDFYKSWGDIYIQFGFNNSIFDIASVELKKEENIENIKKIYENKKSLLNKELGLISSIRENMPPANVIVNISKSEDEIWSNISKNTKNQIKKGKSKGLEFVILSKDNINEFYDLWYKTLFGKGLSIPGRKEYFQLYDYLKENKVGDIFAVKLDGKLVAGSICIYSGDILYYVYGASDRDAGNIGQHQYLKYQLFIWAKEKGFKKIDLLGVAPAWNKSHSLAGVSDFKNSLGGDYIQYLGNYDLVFSDKVYKIYNTLKK</sequence>
<dbReference type="PROSITE" id="PS51191">
    <property type="entry name" value="FEMABX"/>
    <property type="match status" value="1"/>
</dbReference>
<keyword evidence="6" id="KW-0961">Cell wall biogenesis/degradation</keyword>